<name>A0A9P7KBM7_9AGAR</name>
<dbReference type="InterPro" id="IPR052980">
    <property type="entry name" value="Crinkler_effector"/>
</dbReference>
<dbReference type="EMBL" id="JABCKV010000230">
    <property type="protein sequence ID" value="KAG5641956.1"/>
    <property type="molecule type" value="Genomic_DNA"/>
</dbReference>
<dbReference type="PANTHER" id="PTHR33129:SF1">
    <property type="entry name" value="ATP-BINDING PROTEIN"/>
    <property type="match status" value="1"/>
</dbReference>
<comment type="caution">
    <text evidence="1">The sequence shown here is derived from an EMBL/GenBank/DDBJ whole genome shotgun (WGS) entry which is preliminary data.</text>
</comment>
<dbReference type="AlphaFoldDB" id="A0A9P7KBM7"/>
<protein>
    <submittedName>
        <fullName evidence="1">Uncharacterized protein</fullName>
    </submittedName>
</protein>
<organism evidence="1 2">
    <name type="scientific">Asterophora parasitica</name>
    <dbReference type="NCBI Taxonomy" id="117018"/>
    <lineage>
        <taxon>Eukaryota</taxon>
        <taxon>Fungi</taxon>
        <taxon>Dikarya</taxon>
        <taxon>Basidiomycota</taxon>
        <taxon>Agaricomycotina</taxon>
        <taxon>Agaricomycetes</taxon>
        <taxon>Agaricomycetidae</taxon>
        <taxon>Agaricales</taxon>
        <taxon>Tricholomatineae</taxon>
        <taxon>Lyophyllaceae</taxon>
        <taxon>Asterophora</taxon>
    </lineage>
</organism>
<accession>A0A9P7KBM7</accession>
<dbReference type="OrthoDB" id="3054251at2759"/>
<keyword evidence="2" id="KW-1185">Reference proteome</keyword>
<dbReference type="PANTHER" id="PTHR33129">
    <property type="entry name" value="PROTEIN KINASE DOMAIN-CONTAINING PROTEIN-RELATED"/>
    <property type="match status" value="1"/>
</dbReference>
<evidence type="ECO:0000313" key="2">
    <source>
        <dbReference type="Proteomes" id="UP000775547"/>
    </source>
</evidence>
<reference evidence="1" key="1">
    <citation type="submission" date="2020-07" db="EMBL/GenBank/DDBJ databases">
        <authorList>
            <person name="Nieuwenhuis M."/>
            <person name="Van De Peppel L.J.J."/>
        </authorList>
    </citation>
    <scope>NUCLEOTIDE SEQUENCE</scope>
    <source>
        <strain evidence="1">AP01</strain>
        <tissue evidence="1">Mycelium</tissue>
    </source>
</reference>
<sequence>MSELLGSFKLLQSGDFFADLHELLWPKGPSTPTGGDCTEPELLHRYTEICTAVPKSIWTEKEADTRKEGAPSLVSAVEGGHATPVPFYKTYVDEDAPPPPLAYIDLRKHKALRMHELSDMNTLLIRHEYREFMAYAMNCPSGQRRFLLTGQSGIGKSVAACYILFVLLASRQSVFLITDPKRIYYFSDYGVQESGTGHPSDMANPHTRAAVRSSWVVIQVDGVRGLESWMPEMWVDWAGGVVWSSSPHPSRTMNRFMKLFDADAWYMKPWTPEEIAAVTTLEGKDPKVIWERLMKTGPVARSLFGSQSPVTDSIVDCSHADNLYELADSEFGNILFLVRPQEVLNDTGTVLERNTPSFHFLSNHIGDHVWKEVERHTDQQRVEKIRSPVGKLVESMLYHALIHRKVKLPAAFGGHGNATVAGHIELTGDAENFVFGSQSDSRPLYLRPQSASFAAVDAILVTGTALCLIQSSLTPLYPPVVATLLRILSRLKANGIAVDSLHLVFCLVGTHRRRIEELVLEAREKLEASPEAFELGISPIARTRLSKLKVTGLTLDTQNKRLLTVPETAPKSWRILRPLLGMFTTRGSPGLEGGRLLTVTGKSKNSAKNT</sequence>
<proteinExistence type="predicted"/>
<dbReference type="Proteomes" id="UP000775547">
    <property type="component" value="Unassembled WGS sequence"/>
</dbReference>
<reference evidence="1" key="2">
    <citation type="submission" date="2021-10" db="EMBL/GenBank/DDBJ databases">
        <title>Phylogenomics reveals ancestral predisposition of the termite-cultivated fungus Termitomyces towards a domesticated lifestyle.</title>
        <authorList>
            <person name="Auxier B."/>
            <person name="Grum-Grzhimaylo A."/>
            <person name="Cardenas M.E."/>
            <person name="Lodge J.D."/>
            <person name="Laessoe T."/>
            <person name="Pedersen O."/>
            <person name="Smith M.E."/>
            <person name="Kuyper T.W."/>
            <person name="Franco-Molano E.A."/>
            <person name="Baroni T.J."/>
            <person name="Aanen D.K."/>
        </authorList>
    </citation>
    <scope>NUCLEOTIDE SEQUENCE</scope>
    <source>
        <strain evidence="1">AP01</strain>
        <tissue evidence="1">Mycelium</tissue>
    </source>
</reference>
<gene>
    <name evidence="1" type="ORF">DXG03_003926</name>
</gene>
<evidence type="ECO:0000313" key="1">
    <source>
        <dbReference type="EMBL" id="KAG5641956.1"/>
    </source>
</evidence>